<proteinExistence type="predicted"/>
<evidence type="ECO:0000256" key="3">
    <source>
        <dbReference type="ARBA" id="ARBA00022679"/>
    </source>
</evidence>
<dbReference type="PROSITE" id="PS50005">
    <property type="entry name" value="TPR"/>
    <property type="match status" value="1"/>
</dbReference>
<evidence type="ECO:0000313" key="7">
    <source>
        <dbReference type="Proteomes" id="UP001597557"/>
    </source>
</evidence>
<dbReference type="InterPro" id="IPR011990">
    <property type="entry name" value="TPR-like_helical_dom_sf"/>
</dbReference>
<name>A0ABW5YBG7_9SPHI</name>
<dbReference type="InterPro" id="IPR051939">
    <property type="entry name" value="Glycosyltr_41/O-GlcNAc_trsf"/>
</dbReference>
<evidence type="ECO:0000313" key="6">
    <source>
        <dbReference type="EMBL" id="MFD2872682.1"/>
    </source>
</evidence>
<dbReference type="SMART" id="SM00028">
    <property type="entry name" value="TPR"/>
    <property type="match status" value="2"/>
</dbReference>
<dbReference type="Pfam" id="PF14559">
    <property type="entry name" value="TPR_19"/>
    <property type="match status" value="1"/>
</dbReference>
<dbReference type="PANTHER" id="PTHR44835:SF1">
    <property type="entry name" value="PROTEIN O-GLCNAC TRANSFERASE"/>
    <property type="match status" value="1"/>
</dbReference>
<dbReference type="SUPFAM" id="SSF48452">
    <property type="entry name" value="TPR-like"/>
    <property type="match status" value="1"/>
</dbReference>
<evidence type="ECO:0000256" key="1">
    <source>
        <dbReference type="ARBA" id="ARBA00004922"/>
    </source>
</evidence>
<feature type="coiled-coil region" evidence="5">
    <location>
        <begin position="66"/>
        <end position="93"/>
    </location>
</feature>
<organism evidence="6 7">
    <name type="scientific">Mucilaginibacter ximonensis</name>
    <dbReference type="NCBI Taxonomy" id="538021"/>
    <lineage>
        <taxon>Bacteria</taxon>
        <taxon>Pseudomonadati</taxon>
        <taxon>Bacteroidota</taxon>
        <taxon>Sphingobacteriia</taxon>
        <taxon>Sphingobacteriales</taxon>
        <taxon>Sphingobacteriaceae</taxon>
        <taxon>Mucilaginibacter</taxon>
    </lineage>
</organism>
<protein>
    <submittedName>
        <fullName evidence="6">Tetratricopeptide repeat protein</fullName>
    </submittedName>
</protein>
<accession>A0ABW5YBG7</accession>
<evidence type="ECO:0000256" key="4">
    <source>
        <dbReference type="PROSITE-ProRule" id="PRU00339"/>
    </source>
</evidence>
<keyword evidence="3" id="KW-0808">Transferase</keyword>
<keyword evidence="4" id="KW-0802">TPR repeat</keyword>
<dbReference type="Gene3D" id="1.25.40.10">
    <property type="entry name" value="Tetratricopeptide repeat domain"/>
    <property type="match status" value="1"/>
</dbReference>
<comment type="pathway">
    <text evidence="1">Protein modification; protein glycosylation.</text>
</comment>
<comment type="caution">
    <text evidence="6">The sequence shown here is derived from an EMBL/GenBank/DDBJ whole genome shotgun (WGS) entry which is preliminary data.</text>
</comment>
<dbReference type="InterPro" id="IPR019734">
    <property type="entry name" value="TPR_rpt"/>
</dbReference>
<keyword evidence="5" id="KW-0175">Coiled coil</keyword>
<keyword evidence="2" id="KW-0328">Glycosyltransferase</keyword>
<evidence type="ECO:0000256" key="5">
    <source>
        <dbReference type="SAM" id="Coils"/>
    </source>
</evidence>
<dbReference type="EMBL" id="JBHUPD010000002">
    <property type="protein sequence ID" value="MFD2872682.1"/>
    <property type="molecule type" value="Genomic_DNA"/>
</dbReference>
<dbReference type="Proteomes" id="UP001597557">
    <property type="component" value="Unassembled WGS sequence"/>
</dbReference>
<dbReference type="PANTHER" id="PTHR44835">
    <property type="entry name" value="UDP-N-ACETYLGLUCOSAMINE--PEPTIDE N-ACETYLGLUCOSAMINYLTRANSFERASE SPINDLY-RELATED"/>
    <property type="match status" value="1"/>
</dbReference>
<reference evidence="7" key="1">
    <citation type="journal article" date="2019" name="Int. J. Syst. Evol. Microbiol.">
        <title>The Global Catalogue of Microorganisms (GCM) 10K type strain sequencing project: providing services to taxonomists for standard genome sequencing and annotation.</title>
        <authorList>
            <consortium name="The Broad Institute Genomics Platform"/>
            <consortium name="The Broad Institute Genome Sequencing Center for Infectious Disease"/>
            <person name="Wu L."/>
            <person name="Ma J."/>
        </authorList>
    </citation>
    <scope>NUCLEOTIDE SEQUENCE [LARGE SCALE GENOMIC DNA]</scope>
    <source>
        <strain evidence="7">KCTC 22437</strain>
    </source>
</reference>
<dbReference type="RefSeq" id="WP_377184609.1">
    <property type="nucleotide sequence ID" value="NZ_JBHUPD010000002.1"/>
</dbReference>
<gene>
    <name evidence="6" type="ORF">ACFS5N_09400</name>
</gene>
<evidence type="ECO:0000256" key="2">
    <source>
        <dbReference type="ARBA" id="ARBA00022676"/>
    </source>
</evidence>
<feature type="repeat" description="TPR" evidence="4">
    <location>
        <begin position="203"/>
        <end position="236"/>
    </location>
</feature>
<keyword evidence="7" id="KW-1185">Reference proteome</keyword>
<sequence length="285" mass="30756">MNKKQIVVAVAVLAVMGYLYSLPVKGIKPSQTHDTAPAAAKMAARPASNVNVTVETVSAPAKAAIGSQLTVKIEGLENQLKKASSDAEKLSLNKQLAAAWDDVDQPAPAAFYYTAVAKSNNSFDAWLTAGNRYNDAFKISQDTALTPAYISGAVEAFTNALKLKPQSLDAKTGLGVADVNGGASPMQGIALLREVVAQDPENVNANLNLGLFSMKSGQFDKAIERFKTVIAKKPDFESYFYLAETYKQLGRKPEAIAAYEKCKQMMPNPVFGQRIDQYIKELKNN</sequence>